<evidence type="ECO:0000256" key="1">
    <source>
        <dbReference type="SAM" id="Phobius"/>
    </source>
</evidence>
<dbReference type="OrthoDB" id="3216131at2"/>
<evidence type="ECO:0000313" key="2">
    <source>
        <dbReference type="EMBL" id="ASY09455.1"/>
    </source>
</evidence>
<name>A0A249JY63_9ACTN</name>
<feature type="transmembrane region" description="Helical" evidence="1">
    <location>
        <begin position="71"/>
        <end position="92"/>
    </location>
</feature>
<keyword evidence="1" id="KW-0472">Membrane</keyword>
<accession>A0A249JY63</accession>
<dbReference type="Proteomes" id="UP000217153">
    <property type="component" value="Chromosome"/>
</dbReference>
<keyword evidence="3" id="KW-1185">Reference proteome</keyword>
<reference evidence="3" key="1">
    <citation type="submission" date="2016-10" db="EMBL/GenBank/DDBJ databases">
        <title>High microdiversification within the ubiquitous acI lineage of Actinobacteria.</title>
        <authorList>
            <person name="Neuenschwander S.M."/>
            <person name="Salcher M."/>
            <person name="Ghai R."/>
            <person name="Pernthaler J."/>
        </authorList>
    </citation>
    <scope>NUCLEOTIDE SEQUENCE [LARGE SCALE GENOMIC DNA]</scope>
</reference>
<dbReference type="Pfam" id="PF02325">
    <property type="entry name" value="CCB3_YggT"/>
    <property type="match status" value="1"/>
</dbReference>
<evidence type="ECO:0000313" key="3">
    <source>
        <dbReference type="Proteomes" id="UP000217153"/>
    </source>
</evidence>
<protein>
    <submittedName>
        <fullName evidence="2">YggT family protein</fullName>
    </submittedName>
</protein>
<sequence>MSFILSLVYWLLNLFLIALIGRLILDYIRIFSPNFRPRGIFLGIAELIYSVTDRPLSFVRQFVPPLRLGGISLDLSFIVVFFVVQLLMRLVIIL</sequence>
<dbReference type="KEGG" id="abam:B1s21122_03775"/>
<dbReference type="GO" id="GO:0016020">
    <property type="term" value="C:membrane"/>
    <property type="evidence" value="ECO:0007669"/>
    <property type="project" value="InterPro"/>
</dbReference>
<keyword evidence="1" id="KW-1133">Transmembrane helix</keyword>
<feature type="transmembrane region" description="Helical" evidence="1">
    <location>
        <begin position="6"/>
        <end position="28"/>
    </location>
</feature>
<dbReference type="AlphaFoldDB" id="A0A249JY63"/>
<organism evidence="2 3">
    <name type="scientific">Candidatus Nanopelagicus limnae</name>
    <dbReference type="NCBI Taxonomy" id="1884634"/>
    <lineage>
        <taxon>Bacteria</taxon>
        <taxon>Bacillati</taxon>
        <taxon>Actinomycetota</taxon>
        <taxon>Actinomycetes</taxon>
        <taxon>Candidatus Nanopelagicales</taxon>
        <taxon>Candidatus Nanopelagicaceae</taxon>
        <taxon>Candidatus Nanopelagicus</taxon>
    </lineage>
</organism>
<gene>
    <name evidence="2" type="ORF">B1s21122_03775</name>
</gene>
<proteinExistence type="predicted"/>
<dbReference type="InterPro" id="IPR003425">
    <property type="entry name" value="CCB3/YggT"/>
</dbReference>
<keyword evidence="1" id="KW-0812">Transmembrane</keyword>
<dbReference type="EMBL" id="CP016768">
    <property type="protein sequence ID" value="ASY09455.1"/>
    <property type="molecule type" value="Genomic_DNA"/>
</dbReference>
<dbReference type="RefSeq" id="WP_095680764.1">
    <property type="nucleotide sequence ID" value="NZ_CP016768.2"/>
</dbReference>